<dbReference type="Gene3D" id="1.10.40.40">
    <property type="entry name" value="Deoxyribonucleotidase, domain 2"/>
    <property type="match status" value="1"/>
</dbReference>
<reference evidence="3 4" key="1">
    <citation type="submission" date="2019-04" db="EMBL/GenBank/DDBJ databases">
        <title>Lewinella litorea sp. nov., isolated from a marine sand.</title>
        <authorList>
            <person name="Yoon J.-H."/>
        </authorList>
    </citation>
    <scope>NUCLEOTIDE SEQUENCE [LARGE SCALE GENOMIC DNA]</scope>
    <source>
        <strain evidence="3 4">HSMS-39</strain>
    </source>
</reference>
<dbReference type="Gene3D" id="3.40.50.1000">
    <property type="entry name" value="HAD superfamily/HAD-like"/>
    <property type="match status" value="1"/>
</dbReference>
<dbReference type="SUPFAM" id="SSF56784">
    <property type="entry name" value="HAD-like"/>
    <property type="match status" value="1"/>
</dbReference>
<dbReference type="Pfam" id="PF06941">
    <property type="entry name" value="NT5C"/>
    <property type="match status" value="1"/>
</dbReference>
<dbReference type="RefSeq" id="WP_136460477.1">
    <property type="nucleotide sequence ID" value="NZ_SRSF01000012.1"/>
</dbReference>
<dbReference type="Proteomes" id="UP000308528">
    <property type="component" value="Unassembled WGS sequence"/>
</dbReference>
<evidence type="ECO:0000313" key="3">
    <source>
        <dbReference type="EMBL" id="THH35514.1"/>
    </source>
</evidence>
<name>A0A4S4N8H6_9BACT</name>
<evidence type="ECO:0000256" key="2">
    <source>
        <dbReference type="PIRSR" id="PIRSR610708-1"/>
    </source>
</evidence>
<sequence>MRICIDMDEVMVDNYQEYHRLFEKQYGRKVDPQEYYGKKIYELPGIEAMRDELHKPGFFRHLPVMKDAREVVSELYENYEVYVVTAATEFKNCFTDKWEWLEEHMPFIHWKRIVFCGNKSIVHGDYMIDDKVSNLDTFNGQGLLFTASHNALDDGGYPRFDNWIEIRDYFRNLRRAEIAREG</sequence>
<dbReference type="InterPro" id="IPR023214">
    <property type="entry name" value="HAD_sf"/>
</dbReference>
<feature type="active site" description="Proton donor" evidence="2">
    <location>
        <position position="8"/>
    </location>
</feature>
<dbReference type="SFLD" id="SFLDS00003">
    <property type="entry name" value="Haloacid_Dehalogenase"/>
    <property type="match status" value="1"/>
</dbReference>
<dbReference type="PANTHER" id="PTHR16504">
    <property type="entry name" value="5'(3')-DEOXYRIBONUCLEOTIDASE"/>
    <property type="match status" value="1"/>
</dbReference>
<proteinExistence type="inferred from homology"/>
<dbReference type="SFLD" id="SFLDG01126">
    <property type="entry name" value="C1.2:_Nucleotidase_Like"/>
    <property type="match status" value="1"/>
</dbReference>
<dbReference type="InterPro" id="IPR010708">
    <property type="entry name" value="5'(3')-deoxyribonucleotidase"/>
</dbReference>
<keyword evidence="4" id="KW-1185">Reference proteome</keyword>
<dbReference type="PANTHER" id="PTHR16504:SF4">
    <property type="entry name" value="5'(3')-DEOXYRIBONUCLEOTIDASE"/>
    <property type="match status" value="1"/>
</dbReference>
<protein>
    <submittedName>
        <fullName evidence="3">5'(3')-deoxyribonucleotidase</fullName>
    </submittedName>
</protein>
<accession>A0A4S4N8H6</accession>
<dbReference type="GO" id="GO:0008253">
    <property type="term" value="F:5'-nucleotidase activity"/>
    <property type="evidence" value="ECO:0007669"/>
    <property type="project" value="InterPro"/>
</dbReference>
<gene>
    <name evidence="3" type="ORF">E4021_16460</name>
</gene>
<organism evidence="3 4">
    <name type="scientific">Neolewinella litorea</name>
    <dbReference type="NCBI Taxonomy" id="2562452"/>
    <lineage>
        <taxon>Bacteria</taxon>
        <taxon>Pseudomonadati</taxon>
        <taxon>Bacteroidota</taxon>
        <taxon>Saprospiria</taxon>
        <taxon>Saprospirales</taxon>
        <taxon>Lewinellaceae</taxon>
        <taxon>Neolewinella</taxon>
    </lineage>
</organism>
<dbReference type="SFLD" id="SFLDG01146">
    <property type="entry name" value="C1.2.2"/>
    <property type="match status" value="1"/>
</dbReference>
<dbReference type="OrthoDB" id="278110at2"/>
<comment type="similarity">
    <text evidence="1">Belongs to the 5'(3')-deoxyribonucleotidase family.</text>
</comment>
<comment type="caution">
    <text evidence="3">The sequence shown here is derived from an EMBL/GenBank/DDBJ whole genome shotgun (WGS) entry which is preliminary data.</text>
</comment>
<dbReference type="GO" id="GO:0009223">
    <property type="term" value="P:pyrimidine deoxyribonucleotide catabolic process"/>
    <property type="evidence" value="ECO:0007669"/>
    <property type="project" value="TreeGrafter"/>
</dbReference>
<dbReference type="AlphaFoldDB" id="A0A4S4N8H6"/>
<evidence type="ECO:0000256" key="1">
    <source>
        <dbReference type="ARBA" id="ARBA00009589"/>
    </source>
</evidence>
<dbReference type="InterPro" id="IPR036412">
    <property type="entry name" value="HAD-like_sf"/>
</dbReference>
<evidence type="ECO:0000313" key="4">
    <source>
        <dbReference type="Proteomes" id="UP000308528"/>
    </source>
</evidence>
<dbReference type="EMBL" id="SRSF01000012">
    <property type="protein sequence ID" value="THH35514.1"/>
    <property type="molecule type" value="Genomic_DNA"/>
</dbReference>
<feature type="active site" description="Nucleophile" evidence="2">
    <location>
        <position position="6"/>
    </location>
</feature>